<dbReference type="InterPro" id="IPR001680">
    <property type="entry name" value="WD40_rpt"/>
</dbReference>
<dbReference type="PANTHER" id="PTHR11024:SF3">
    <property type="entry name" value="NUCLEOPORIN SEH1"/>
    <property type="match status" value="1"/>
</dbReference>
<dbReference type="GO" id="GO:0051301">
    <property type="term" value="P:cell division"/>
    <property type="evidence" value="ECO:0007669"/>
    <property type="project" value="UniProtKB-KW"/>
</dbReference>
<feature type="region of interest" description="Disordered" evidence="28">
    <location>
        <begin position="470"/>
        <end position="493"/>
    </location>
</feature>
<comment type="caution">
    <text evidence="29">The sequence shown here is derived from an EMBL/GenBank/DDBJ whole genome shotgun (WGS) entry which is preliminary data.</text>
</comment>
<keyword evidence="8" id="KW-0132">Cell division</keyword>
<dbReference type="GO" id="GO:0005198">
    <property type="term" value="F:structural molecule activity"/>
    <property type="evidence" value="ECO:0007669"/>
    <property type="project" value="InterPro"/>
</dbReference>
<dbReference type="GO" id="GO:0007059">
    <property type="term" value="P:chromosome segregation"/>
    <property type="evidence" value="ECO:0007669"/>
    <property type="project" value="UniProtKB-KW"/>
</dbReference>
<keyword evidence="30" id="KW-1185">Reference proteome</keyword>
<keyword evidence="6" id="KW-0813">Transport</keyword>
<keyword evidence="11" id="KW-0159">Chromosome partition</keyword>
<dbReference type="AlphaFoldDB" id="A0A811YFK3"/>
<keyword evidence="15" id="KW-0509">mRNA transport</keyword>
<dbReference type="GO" id="GO:0005765">
    <property type="term" value="C:lysosomal membrane"/>
    <property type="evidence" value="ECO:0007669"/>
    <property type="project" value="UniProtKB-SubCell"/>
</dbReference>
<dbReference type="PROSITE" id="PS50082">
    <property type="entry name" value="WD_REPEATS_2"/>
    <property type="match status" value="2"/>
</dbReference>
<dbReference type="InterPro" id="IPR020472">
    <property type="entry name" value="WD40_PAC1"/>
</dbReference>
<evidence type="ECO:0000313" key="29">
    <source>
        <dbReference type="EMBL" id="CAD7675073.1"/>
    </source>
</evidence>
<evidence type="ECO:0000256" key="24">
    <source>
        <dbReference type="ARBA" id="ARBA00079639"/>
    </source>
</evidence>
<dbReference type="PRINTS" id="PR00320">
    <property type="entry name" value="GPROTEINBRPT"/>
</dbReference>
<dbReference type="PANTHER" id="PTHR11024">
    <property type="entry name" value="NUCLEAR PORE COMPLEX PROTEIN SEC13 / SEH1 FAMILY MEMBER"/>
    <property type="match status" value="1"/>
</dbReference>
<keyword evidence="19" id="KW-0137">Centromere</keyword>
<comment type="subunit">
    <text evidence="21">Component of the Nup107-160 subcomplex of the nuclear pore complex (NPC). The Nup107-160 subcomplex includes NUP160, NUP133, NUP107, NUP98, NUP85, NUP43, NUP37, SEH1 and SEC13. The SEH1 subunit appears to be only weakly associated with the Nup107-160 subcomplex. Component of the GATOR2 subcomplex, composed of MIOS, SEC13, SEH1L, WDR24 and WDR59. The GATOR2 complex interacts with CASTOR1 and CASTOR2; the interaction is negatively regulated by arginine. The GATOR2 complex interacts with SESN1, SESN2 and SESN3; the interaction is negatively regulated by amino acids. SESN1, SESN2 and SESN3 convey leucine availability via direct interaction with SEH1L and WDR24.</text>
</comment>
<dbReference type="InterPro" id="IPR037363">
    <property type="entry name" value="Sec13/Seh1_fam"/>
</dbReference>
<name>A0A811YFK3_NYCPR</name>
<evidence type="ECO:0000256" key="17">
    <source>
        <dbReference type="ARBA" id="ARBA00023242"/>
    </source>
</evidence>
<dbReference type="Pfam" id="PF00400">
    <property type="entry name" value="WD40"/>
    <property type="match status" value="4"/>
</dbReference>
<dbReference type="SMART" id="SM00320">
    <property type="entry name" value="WD40"/>
    <property type="match status" value="5"/>
</dbReference>
<evidence type="ECO:0000256" key="4">
    <source>
        <dbReference type="ARBA" id="ARBA00004656"/>
    </source>
</evidence>
<evidence type="ECO:0000256" key="16">
    <source>
        <dbReference type="ARBA" id="ARBA00023228"/>
    </source>
</evidence>
<evidence type="ECO:0000256" key="26">
    <source>
        <dbReference type="ARBA" id="ARBA00083053"/>
    </source>
</evidence>
<evidence type="ECO:0000256" key="22">
    <source>
        <dbReference type="ARBA" id="ARBA00069334"/>
    </source>
</evidence>
<evidence type="ECO:0000256" key="13">
    <source>
        <dbReference type="ARBA" id="ARBA00022927"/>
    </source>
</evidence>
<feature type="repeat" description="WD" evidence="27">
    <location>
        <begin position="154"/>
        <end position="186"/>
    </location>
</feature>
<evidence type="ECO:0000256" key="23">
    <source>
        <dbReference type="ARBA" id="ARBA00069777"/>
    </source>
</evidence>
<dbReference type="GO" id="GO:0031080">
    <property type="term" value="C:nuclear pore outer ring"/>
    <property type="evidence" value="ECO:0007669"/>
    <property type="project" value="TreeGrafter"/>
</dbReference>
<feature type="compositionally biased region" description="Low complexity" evidence="28">
    <location>
        <begin position="554"/>
        <end position="566"/>
    </location>
</feature>
<evidence type="ECO:0000256" key="9">
    <source>
        <dbReference type="ARBA" id="ARBA00022737"/>
    </source>
</evidence>
<keyword evidence="12" id="KW-0995">Kinetochore</keyword>
<evidence type="ECO:0000256" key="11">
    <source>
        <dbReference type="ARBA" id="ARBA00022829"/>
    </source>
</evidence>
<dbReference type="FunFam" id="2.130.10.10:FF:000063">
    <property type="entry name" value="SEH1 like nucleoporin"/>
    <property type="match status" value="1"/>
</dbReference>
<feature type="repeat" description="WD" evidence="27">
    <location>
        <begin position="420"/>
        <end position="452"/>
    </location>
</feature>
<evidence type="ECO:0000256" key="25">
    <source>
        <dbReference type="ARBA" id="ARBA00082440"/>
    </source>
</evidence>
<keyword evidence="17" id="KW-0539">Nucleus</keyword>
<organism evidence="29 30">
    <name type="scientific">Nyctereutes procyonoides</name>
    <name type="common">Raccoon dog</name>
    <name type="synonym">Canis procyonoides</name>
    <dbReference type="NCBI Taxonomy" id="34880"/>
    <lineage>
        <taxon>Eukaryota</taxon>
        <taxon>Metazoa</taxon>
        <taxon>Chordata</taxon>
        <taxon>Craniata</taxon>
        <taxon>Vertebrata</taxon>
        <taxon>Euteleostomi</taxon>
        <taxon>Mammalia</taxon>
        <taxon>Eutheria</taxon>
        <taxon>Laurasiatheria</taxon>
        <taxon>Carnivora</taxon>
        <taxon>Caniformia</taxon>
        <taxon>Canidae</taxon>
        <taxon>Nyctereutes</taxon>
    </lineage>
</organism>
<evidence type="ECO:0000256" key="15">
    <source>
        <dbReference type="ARBA" id="ARBA00023132"/>
    </source>
</evidence>
<keyword evidence="15" id="KW-0906">Nuclear pore complex</keyword>
<comment type="function">
    <text evidence="20">As a component of the GATOR2 complex, functions as an activator of the amino acid-sensing branch of the mTORC1 signaling pathway. The GATOR2 complex indirectly activates mTORC1 through the inhibition of the GATOR1 subcomplex. GATOR2 probably acts as an E3 ubiquitin-protein ligase toward GATOR1. In the presence of abundant amino acids, the GATOR2 complex mediates ubiquitination of the NPRL2 core component of the GATOR1 complex, leading to GATOR1 inactivation. In the absence of amino acids, GATOR2 is inhibited, activating the GATOR1 complex. Within the GATOR2 complex, SEC13 and SEH1L are required to stabilize the complex.</text>
</comment>
<dbReference type="PROSITE" id="PS50294">
    <property type="entry name" value="WD_REPEATS_REGION"/>
    <property type="match status" value="2"/>
</dbReference>
<evidence type="ECO:0000256" key="20">
    <source>
        <dbReference type="ARBA" id="ARBA00045501"/>
    </source>
</evidence>
<evidence type="ECO:0000256" key="7">
    <source>
        <dbReference type="ARBA" id="ARBA00022574"/>
    </source>
</evidence>
<comment type="function">
    <text evidence="1">Component of the Nup107-160 subcomplex of the nuclear pore complex (NPC). The Nup107-160 subcomplex is required for the assembly of a functional NPC. The Nup107-160 subcomplex is also required for normal kinetochore microtubule attachment, mitotic progression and chromosome segregation. This subunit plays a role in recruitment of the Nup107-160 subcomplex to the kinetochore.</text>
</comment>
<evidence type="ECO:0000256" key="10">
    <source>
        <dbReference type="ARBA" id="ARBA00022776"/>
    </source>
</evidence>
<dbReference type="InterPro" id="IPR036322">
    <property type="entry name" value="WD40_repeat_dom_sf"/>
</dbReference>
<dbReference type="Gene3D" id="2.130.10.10">
    <property type="entry name" value="YVTN repeat-like/Quinoprotein amine dehydrogenase"/>
    <property type="match status" value="1"/>
</dbReference>
<evidence type="ECO:0000256" key="27">
    <source>
        <dbReference type="PROSITE-ProRule" id="PRU00221"/>
    </source>
</evidence>
<keyword evidence="13" id="KW-0653">Protein transport</keyword>
<gene>
    <name evidence="29" type="ORF">NYPRO_LOCUS7868</name>
</gene>
<dbReference type="Proteomes" id="UP000645828">
    <property type="component" value="Unassembled WGS sequence"/>
</dbReference>
<evidence type="ECO:0000313" key="30">
    <source>
        <dbReference type="Proteomes" id="UP000645828"/>
    </source>
</evidence>
<keyword evidence="14" id="KW-0811">Translocation</keyword>
<keyword evidence="7 27" id="KW-0853">WD repeat</keyword>
<accession>A0A811YFK3</accession>
<keyword evidence="9" id="KW-0677">Repeat</keyword>
<evidence type="ECO:0000256" key="21">
    <source>
        <dbReference type="ARBA" id="ARBA00063713"/>
    </source>
</evidence>
<dbReference type="GO" id="GO:0034198">
    <property type="term" value="P:cellular response to amino acid starvation"/>
    <property type="evidence" value="ECO:0007669"/>
    <property type="project" value="TreeGrafter"/>
</dbReference>
<evidence type="ECO:0000256" key="28">
    <source>
        <dbReference type="SAM" id="MobiDB-lite"/>
    </source>
</evidence>
<dbReference type="GO" id="GO:1904263">
    <property type="term" value="P:positive regulation of TORC1 signaling"/>
    <property type="evidence" value="ECO:0007669"/>
    <property type="project" value="TreeGrafter"/>
</dbReference>
<dbReference type="GO" id="GO:0015031">
    <property type="term" value="P:protein transport"/>
    <property type="evidence" value="ECO:0007669"/>
    <property type="project" value="UniProtKB-KW"/>
</dbReference>
<keyword evidence="16" id="KW-0458">Lysosome</keyword>
<feature type="region of interest" description="Disordered" evidence="28">
    <location>
        <begin position="529"/>
        <end position="566"/>
    </location>
</feature>
<evidence type="ECO:0000256" key="5">
    <source>
        <dbReference type="ARBA" id="ARBA00010102"/>
    </source>
</evidence>
<dbReference type="GO" id="GO:0000776">
    <property type="term" value="C:kinetochore"/>
    <property type="evidence" value="ECO:0007669"/>
    <property type="project" value="UniProtKB-KW"/>
</dbReference>
<keyword evidence="18" id="KW-0131">Cell cycle</keyword>
<reference evidence="29" key="1">
    <citation type="submission" date="2020-12" db="EMBL/GenBank/DDBJ databases">
        <authorList>
            <consortium name="Molecular Ecology Group"/>
        </authorList>
    </citation>
    <scope>NUCLEOTIDE SEQUENCE</scope>
    <source>
        <strain evidence="29">TBG_1078</strain>
    </source>
</reference>
<dbReference type="EMBL" id="CAJHUB010000673">
    <property type="protein sequence ID" value="CAD7675073.1"/>
    <property type="molecule type" value="Genomic_DNA"/>
</dbReference>
<evidence type="ECO:0000256" key="18">
    <source>
        <dbReference type="ARBA" id="ARBA00023306"/>
    </source>
</evidence>
<comment type="subcellular location">
    <subcellularLocation>
        <location evidence="3">Chromosome</location>
        <location evidence="3">Centromere</location>
        <location evidence="3">Kinetochore</location>
    </subcellularLocation>
    <subcellularLocation>
        <location evidence="4">Lysosome membrane</location>
    </subcellularLocation>
    <subcellularLocation>
        <location evidence="2">Nucleus</location>
        <location evidence="2">Nuclear pore complex</location>
    </subcellularLocation>
</comment>
<evidence type="ECO:0000256" key="14">
    <source>
        <dbReference type="ARBA" id="ARBA00023010"/>
    </source>
</evidence>
<dbReference type="InterPro" id="IPR015943">
    <property type="entry name" value="WD40/YVTN_repeat-like_dom_sf"/>
</dbReference>
<evidence type="ECO:0000256" key="6">
    <source>
        <dbReference type="ARBA" id="ARBA00022448"/>
    </source>
</evidence>
<comment type="similarity">
    <text evidence="5">Belongs to the WD repeat SEC13 family.</text>
</comment>
<dbReference type="SUPFAM" id="SSF50978">
    <property type="entry name" value="WD40 repeat-like"/>
    <property type="match status" value="1"/>
</dbReference>
<protein>
    <recommendedName>
        <fullName evidence="23">Nucleoporin SEH1</fullName>
    </recommendedName>
    <alternativeName>
        <fullName evidence="24">GATOR2 complex protein SEH1</fullName>
    </alternativeName>
    <alternativeName>
        <fullName evidence="22">Nucleoporin seh1</fullName>
    </alternativeName>
    <alternativeName>
        <fullName evidence="25 26">Nup107-160 subcomplex subunit SEH1</fullName>
    </alternativeName>
</protein>
<evidence type="ECO:0000256" key="19">
    <source>
        <dbReference type="ARBA" id="ARBA00023328"/>
    </source>
</evidence>
<evidence type="ECO:0000256" key="12">
    <source>
        <dbReference type="ARBA" id="ARBA00022838"/>
    </source>
</evidence>
<evidence type="ECO:0000256" key="3">
    <source>
        <dbReference type="ARBA" id="ARBA00004629"/>
    </source>
</evidence>
<evidence type="ECO:0000256" key="8">
    <source>
        <dbReference type="ARBA" id="ARBA00022618"/>
    </source>
</evidence>
<sequence>MPGARRGTRSPDSRITPWAKGRRQTAELLSHPGLPLPVIFQQQILLVFITATATPTQPRAGPSRGDALPGSACAVAVTSPGVKGRGAGRARRRAGSWRVCSARPGSRGVRVGCGPDAAAAAAAAAAASALFGGGRGRRKGRALSEAMFVARSIAADHKDLIHDVSFDFHGRRMATCSSDQSVKVWDKSESGDWHCTASWKTHSGSVWRVTWAHPEFGQVLASCSFDRTAAVWEEIVGESNDKLRGQSHWVKRTTLVDSRTSVTDVKFAPKHMGLMLATCSADGIVRIYEAPDVMNLSQWSLQHEISCKLSCSCISWNPSSSRAHSPMIAVGSDDSSPNAMAKVQIFEYNENTRKYAKAETLMTVTDPVHDIAFAPNLGRSFHILAIATKDVRIFTLKPVRKELTSSGGPTKFEIHIVAQFDNHNSQVWRVSWNITGTVLASSGDDGCVRLWKANYMDNWKCTGILKGNGSPVNGNSQQGNSNPSLGPSIPNLQNSLNGSSSSRYFFPPLDSPRAGSRWSSYAQLLPPPPPLVEHSCDADTANLQYPHPRRRSLSRPLNPLPENEGV</sequence>
<evidence type="ECO:0000256" key="1">
    <source>
        <dbReference type="ARBA" id="ARBA00002483"/>
    </source>
</evidence>
<dbReference type="GO" id="GO:0035859">
    <property type="term" value="C:Seh1-associated complex"/>
    <property type="evidence" value="ECO:0007669"/>
    <property type="project" value="TreeGrafter"/>
</dbReference>
<keyword evidence="10" id="KW-0498">Mitosis</keyword>
<evidence type="ECO:0000256" key="2">
    <source>
        <dbReference type="ARBA" id="ARBA00004567"/>
    </source>
</evidence>
<feature type="compositionally biased region" description="Low complexity" evidence="28">
    <location>
        <begin position="470"/>
        <end position="484"/>
    </location>
</feature>
<proteinExistence type="inferred from homology"/>